<organism evidence="2 3">
    <name type="scientific">Ceratopteris richardii</name>
    <name type="common">Triangle waterfern</name>
    <dbReference type="NCBI Taxonomy" id="49495"/>
    <lineage>
        <taxon>Eukaryota</taxon>
        <taxon>Viridiplantae</taxon>
        <taxon>Streptophyta</taxon>
        <taxon>Embryophyta</taxon>
        <taxon>Tracheophyta</taxon>
        <taxon>Polypodiopsida</taxon>
        <taxon>Polypodiidae</taxon>
        <taxon>Polypodiales</taxon>
        <taxon>Pteridineae</taxon>
        <taxon>Pteridaceae</taxon>
        <taxon>Parkerioideae</taxon>
        <taxon>Ceratopteris</taxon>
    </lineage>
</organism>
<dbReference type="Proteomes" id="UP000825935">
    <property type="component" value="Chromosome 19"/>
</dbReference>
<keyword evidence="3" id="KW-1185">Reference proteome</keyword>
<evidence type="ECO:0000313" key="3">
    <source>
        <dbReference type="Proteomes" id="UP000825935"/>
    </source>
</evidence>
<gene>
    <name evidence="2" type="ORF">KP509_19G018300</name>
</gene>
<feature type="region of interest" description="Disordered" evidence="1">
    <location>
        <begin position="17"/>
        <end position="116"/>
    </location>
</feature>
<proteinExistence type="predicted"/>
<dbReference type="AlphaFoldDB" id="A0A8T2SLW5"/>
<protein>
    <submittedName>
        <fullName evidence="2">Uncharacterized protein</fullName>
    </submittedName>
</protein>
<name>A0A8T2SLW5_CERRI</name>
<accession>A0A8T2SLW5</accession>
<comment type="caution">
    <text evidence="2">The sequence shown here is derived from an EMBL/GenBank/DDBJ whole genome shotgun (WGS) entry which is preliminary data.</text>
</comment>
<evidence type="ECO:0000313" key="2">
    <source>
        <dbReference type="EMBL" id="KAH7351874.1"/>
    </source>
</evidence>
<dbReference type="OrthoDB" id="1996065at2759"/>
<evidence type="ECO:0000256" key="1">
    <source>
        <dbReference type="SAM" id="MobiDB-lite"/>
    </source>
</evidence>
<feature type="compositionally biased region" description="Basic and acidic residues" evidence="1">
    <location>
        <begin position="42"/>
        <end position="68"/>
    </location>
</feature>
<reference evidence="2" key="1">
    <citation type="submission" date="2021-08" db="EMBL/GenBank/DDBJ databases">
        <title>WGS assembly of Ceratopteris richardii.</title>
        <authorList>
            <person name="Marchant D.B."/>
            <person name="Chen G."/>
            <person name="Jenkins J."/>
            <person name="Shu S."/>
            <person name="Leebens-Mack J."/>
            <person name="Grimwood J."/>
            <person name="Schmutz J."/>
            <person name="Soltis P."/>
            <person name="Soltis D."/>
            <person name="Chen Z.-H."/>
        </authorList>
    </citation>
    <scope>NUCLEOTIDE SEQUENCE</scope>
    <source>
        <strain evidence="2">Whitten #5841</strain>
        <tissue evidence="2">Leaf</tissue>
    </source>
</reference>
<dbReference type="EMBL" id="CM035424">
    <property type="protein sequence ID" value="KAH7351874.1"/>
    <property type="molecule type" value="Genomic_DNA"/>
</dbReference>
<sequence length="192" mass="21502">MRLYDIKRIFRRRKYERVVAQQGGQTDDEADPAHTRNHSQTRKYEKELAQGGGHKDERSDPPSHRQEETLTYVDRTTVSNTVGGGQGGPQSNIRTRSDADGGPSSSAGTRNGSEWSFKMRPRVFGNHLRRQKSLKLRRTGSVSGMQTPARNVVQKFLDGPADMAAQEDAHKQDCRDLLRILSAKGNRVPGFV</sequence>